<dbReference type="EMBL" id="JBHUHT010000009">
    <property type="protein sequence ID" value="MFD2095439.1"/>
    <property type="molecule type" value="Genomic_DNA"/>
</dbReference>
<gene>
    <name evidence="2" type="ORF">ACFSJ3_05525</name>
</gene>
<feature type="transmembrane region" description="Helical" evidence="1">
    <location>
        <begin position="75"/>
        <end position="93"/>
    </location>
</feature>
<protein>
    <submittedName>
        <fullName evidence="2">DUF4386 family protein</fullName>
    </submittedName>
</protein>
<feature type="transmembrane region" description="Helical" evidence="1">
    <location>
        <begin position="40"/>
        <end position="66"/>
    </location>
</feature>
<keyword evidence="1" id="KW-0472">Membrane</keyword>
<sequence>MGRWIGALVLLQLVLGIYVNFALTAPLYGEPGFAVNGAKVANHIGASVLLAVFGSLVSLTVANLAYGTFKAHNPVLARGYMMLVCISVTLVLVENINTMALVSFSQTLAQADPTSQSTIQALPSLFAAYRNWAHYIGLIMSGLMLLAFYLVLFRYRLIPMLLAGFGILAVLSQLSSVSRPLFGLKVDFMLIAPLALSQLLLGLWLIFKGFNSHQETAVSPAKV</sequence>
<dbReference type="Pfam" id="PF14329">
    <property type="entry name" value="DUF4386"/>
    <property type="match status" value="1"/>
</dbReference>
<dbReference type="InterPro" id="IPR025495">
    <property type="entry name" value="DUF4386"/>
</dbReference>
<evidence type="ECO:0000313" key="3">
    <source>
        <dbReference type="Proteomes" id="UP001597380"/>
    </source>
</evidence>
<evidence type="ECO:0000313" key="2">
    <source>
        <dbReference type="EMBL" id="MFD2095439.1"/>
    </source>
</evidence>
<accession>A0ABW4XK32</accession>
<keyword evidence="1" id="KW-1133">Transmembrane helix</keyword>
<reference evidence="3" key="1">
    <citation type="journal article" date="2019" name="Int. J. Syst. Evol. Microbiol.">
        <title>The Global Catalogue of Microorganisms (GCM) 10K type strain sequencing project: providing services to taxonomists for standard genome sequencing and annotation.</title>
        <authorList>
            <consortium name="The Broad Institute Genomics Platform"/>
            <consortium name="The Broad Institute Genome Sequencing Center for Infectious Disease"/>
            <person name="Wu L."/>
            <person name="Ma J."/>
        </authorList>
    </citation>
    <scope>NUCLEOTIDE SEQUENCE [LARGE SCALE GENOMIC DNA]</scope>
    <source>
        <strain evidence="3">CGMCC 1.10992</strain>
    </source>
</reference>
<evidence type="ECO:0000256" key="1">
    <source>
        <dbReference type="SAM" id="Phobius"/>
    </source>
</evidence>
<organism evidence="2 3">
    <name type="scientific">Corallincola platygyrae</name>
    <dbReference type="NCBI Taxonomy" id="1193278"/>
    <lineage>
        <taxon>Bacteria</taxon>
        <taxon>Pseudomonadati</taxon>
        <taxon>Pseudomonadota</taxon>
        <taxon>Gammaproteobacteria</taxon>
        <taxon>Alteromonadales</taxon>
        <taxon>Psychromonadaceae</taxon>
        <taxon>Corallincola</taxon>
    </lineage>
</organism>
<dbReference type="RefSeq" id="WP_377776188.1">
    <property type="nucleotide sequence ID" value="NZ_JBHUHT010000009.1"/>
</dbReference>
<keyword evidence="1" id="KW-0812">Transmembrane</keyword>
<comment type="caution">
    <text evidence="2">The sequence shown here is derived from an EMBL/GenBank/DDBJ whole genome shotgun (WGS) entry which is preliminary data.</text>
</comment>
<proteinExistence type="predicted"/>
<dbReference type="Proteomes" id="UP001597380">
    <property type="component" value="Unassembled WGS sequence"/>
</dbReference>
<name>A0ABW4XK32_9GAMM</name>
<feature type="transmembrane region" description="Helical" evidence="1">
    <location>
        <begin position="132"/>
        <end position="153"/>
    </location>
</feature>
<keyword evidence="3" id="KW-1185">Reference proteome</keyword>
<feature type="transmembrane region" description="Helical" evidence="1">
    <location>
        <begin position="160"/>
        <end position="182"/>
    </location>
</feature>
<feature type="transmembrane region" description="Helical" evidence="1">
    <location>
        <begin position="188"/>
        <end position="207"/>
    </location>
</feature>